<dbReference type="AlphaFoldDB" id="A0A644T0L7"/>
<comment type="caution">
    <text evidence="1">The sequence shown here is derived from an EMBL/GenBank/DDBJ whole genome shotgun (WGS) entry which is preliminary data.</text>
</comment>
<evidence type="ECO:0000313" key="1">
    <source>
        <dbReference type="EMBL" id="MPL60416.1"/>
    </source>
</evidence>
<dbReference type="EMBL" id="VSSQ01000012">
    <property type="protein sequence ID" value="MPL60416.1"/>
    <property type="molecule type" value="Genomic_DNA"/>
</dbReference>
<gene>
    <name evidence="1" type="ORF">SDC9_05977</name>
</gene>
<sequence length="82" mass="9300">MVQHDTPCIELISSNNQKQVVPLNDVIEIHMGATGKDMGAQFDKVKDAKAMIDPTPFEVCLIKQAKNIPNYQEYRQERQLGK</sequence>
<reference evidence="1" key="1">
    <citation type="submission" date="2019-08" db="EMBL/GenBank/DDBJ databases">
        <authorList>
            <person name="Kucharzyk K."/>
            <person name="Murdoch R.W."/>
            <person name="Higgins S."/>
            <person name="Loffler F."/>
        </authorList>
    </citation>
    <scope>NUCLEOTIDE SEQUENCE</scope>
</reference>
<protein>
    <submittedName>
        <fullName evidence="1">Uncharacterized protein</fullName>
    </submittedName>
</protein>
<proteinExistence type="predicted"/>
<accession>A0A644T0L7</accession>
<organism evidence="1">
    <name type="scientific">bioreactor metagenome</name>
    <dbReference type="NCBI Taxonomy" id="1076179"/>
    <lineage>
        <taxon>unclassified sequences</taxon>
        <taxon>metagenomes</taxon>
        <taxon>ecological metagenomes</taxon>
    </lineage>
</organism>
<name>A0A644T0L7_9ZZZZ</name>